<evidence type="ECO:0000313" key="2">
    <source>
        <dbReference type="Proteomes" id="UP001500791"/>
    </source>
</evidence>
<accession>A0ABN0Y841</accession>
<reference evidence="1 2" key="1">
    <citation type="journal article" date="2019" name="Int. J. Syst. Evol. Microbiol.">
        <title>The Global Catalogue of Microorganisms (GCM) 10K type strain sequencing project: providing services to taxonomists for standard genome sequencing and annotation.</title>
        <authorList>
            <consortium name="The Broad Institute Genomics Platform"/>
            <consortium name="The Broad Institute Genome Sequencing Center for Infectious Disease"/>
            <person name="Wu L."/>
            <person name="Ma J."/>
        </authorList>
    </citation>
    <scope>NUCLEOTIDE SEQUENCE [LARGE SCALE GENOMIC DNA]</scope>
    <source>
        <strain evidence="1 2">JCM 13476</strain>
    </source>
</reference>
<proteinExistence type="predicted"/>
<dbReference type="Proteomes" id="UP001500791">
    <property type="component" value="Unassembled WGS sequence"/>
</dbReference>
<comment type="caution">
    <text evidence="1">The sequence shown here is derived from an EMBL/GenBank/DDBJ whole genome shotgun (WGS) entry which is preliminary data.</text>
</comment>
<name>A0ABN0Y841_9CAUL</name>
<protein>
    <submittedName>
        <fullName evidence="1">Uncharacterized protein</fullName>
    </submittedName>
</protein>
<evidence type="ECO:0000313" key="1">
    <source>
        <dbReference type="EMBL" id="GAA0386609.1"/>
    </source>
</evidence>
<organism evidence="1 2">
    <name type="scientific">Brevundimonas terrae</name>
    <dbReference type="NCBI Taxonomy" id="363631"/>
    <lineage>
        <taxon>Bacteria</taxon>
        <taxon>Pseudomonadati</taxon>
        <taxon>Pseudomonadota</taxon>
        <taxon>Alphaproteobacteria</taxon>
        <taxon>Caulobacterales</taxon>
        <taxon>Caulobacteraceae</taxon>
        <taxon>Brevundimonas</taxon>
    </lineage>
</organism>
<dbReference type="EMBL" id="BAAAEJ010000004">
    <property type="protein sequence ID" value="GAA0386609.1"/>
    <property type="molecule type" value="Genomic_DNA"/>
</dbReference>
<gene>
    <name evidence="1" type="ORF">GCM10009093_11800</name>
</gene>
<keyword evidence="2" id="KW-1185">Reference proteome</keyword>
<sequence>MKLLPPSDGEVESVSEWRLAVNQPRFVALGRAFWMAFSGLIPNRDSSASFAEPQAVILTGHMKGTKP</sequence>